<evidence type="ECO:0000313" key="2">
    <source>
        <dbReference type="Proteomes" id="UP001162891"/>
    </source>
</evidence>
<sequence>MRGLVITIAASAALALIPGGPRAGDDEDLGRIPGEALAEEAPPQGTQGEPPAAEARTPFERRLFLEGAATASPFTRSVPVPYPNGVVVPYQNRTSLDGALTFSPVKPLRFVLSDRLNVLEASDLSFFSSQTVENDLREAFVSAEIHRNTFLEVGRVNERNGIALGFNPTDFLKTRTLVGQSSLDPSVIRENRLGVLMVRLESVFPGGGASLAFAPKVRAPSPLSEHHPLGVDPRFGATNGMNRAVGTVSLDLLDLSPELIGYLEPHRQKIGLNVSHGLGSAVVLYGEWAGGRERNLAARAHDLGVATGTLPPSAPVLPPTTTSTAFLNDLAAGFSLTVGTTATLNLEYHLHEGGLGGSAFRRWLSAGSSPSAPSFASDELWYVRGYAADLQEPLARQELFFRVSFPKTLRHDLDLGAFAFVNLADGSSLSQLSLSYYLSDAWTVSAYLSANLGARDSERGSEPASASGILSIKLYL</sequence>
<proteinExistence type="predicted"/>
<dbReference type="EMBL" id="AP025591">
    <property type="protein sequence ID" value="BDG05034.1"/>
    <property type="molecule type" value="Genomic_DNA"/>
</dbReference>
<name>A0ABM7WZR4_9BACT</name>
<accession>A0ABM7WZR4</accession>
<protein>
    <recommendedName>
        <fullName evidence="3">Phosphate-selective porin O and P</fullName>
    </recommendedName>
</protein>
<dbReference type="RefSeq" id="WP_248353563.1">
    <property type="nucleotide sequence ID" value="NZ_AP025591.1"/>
</dbReference>
<dbReference type="Proteomes" id="UP001162891">
    <property type="component" value="Chromosome"/>
</dbReference>
<keyword evidence="2" id="KW-1185">Reference proteome</keyword>
<gene>
    <name evidence="1" type="ORF">AMOR_40300</name>
</gene>
<reference evidence="2" key="1">
    <citation type="journal article" date="2022" name="Int. J. Syst. Evol. Microbiol.">
        <title>Anaeromyxobacter oryzae sp. nov., Anaeromyxobacter diazotrophicus sp. nov. and Anaeromyxobacter paludicola sp. nov., isolated from paddy soils.</title>
        <authorList>
            <person name="Itoh H."/>
            <person name="Xu Z."/>
            <person name="Mise K."/>
            <person name="Masuda Y."/>
            <person name="Ushijima N."/>
            <person name="Hayakawa C."/>
            <person name="Shiratori Y."/>
            <person name="Senoo K."/>
        </authorList>
    </citation>
    <scope>NUCLEOTIDE SEQUENCE [LARGE SCALE GENOMIC DNA]</scope>
    <source>
        <strain evidence="2">Red232</strain>
    </source>
</reference>
<organism evidence="1 2">
    <name type="scientific">Anaeromyxobacter oryzae</name>
    <dbReference type="NCBI Taxonomy" id="2918170"/>
    <lineage>
        <taxon>Bacteria</taxon>
        <taxon>Pseudomonadati</taxon>
        <taxon>Myxococcota</taxon>
        <taxon>Myxococcia</taxon>
        <taxon>Myxococcales</taxon>
        <taxon>Cystobacterineae</taxon>
        <taxon>Anaeromyxobacteraceae</taxon>
        <taxon>Anaeromyxobacter</taxon>
    </lineage>
</organism>
<evidence type="ECO:0008006" key="3">
    <source>
        <dbReference type="Google" id="ProtNLM"/>
    </source>
</evidence>
<evidence type="ECO:0000313" key="1">
    <source>
        <dbReference type="EMBL" id="BDG05034.1"/>
    </source>
</evidence>